<name>A0A5J9W6V1_9POAL</name>
<dbReference type="AlphaFoldDB" id="A0A5J9W6V1"/>
<accession>A0A5J9W6V1</accession>
<feature type="domain" description="BPM/SPOP BACK" evidence="3">
    <location>
        <begin position="279"/>
        <end position="324"/>
    </location>
</feature>
<dbReference type="InterPro" id="IPR056423">
    <property type="entry name" value="BACK_BPM_SPOP"/>
</dbReference>
<evidence type="ECO:0000256" key="2">
    <source>
        <dbReference type="SAM" id="MobiDB-lite"/>
    </source>
</evidence>
<keyword evidence="5" id="KW-1185">Reference proteome</keyword>
<evidence type="ECO:0000256" key="1">
    <source>
        <dbReference type="ARBA" id="ARBA00010846"/>
    </source>
</evidence>
<dbReference type="Gramene" id="TVU43154">
    <property type="protein sequence ID" value="TVU43154"/>
    <property type="gene ID" value="EJB05_09597"/>
</dbReference>
<dbReference type="Gene3D" id="1.25.40.420">
    <property type="match status" value="1"/>
</dbReference>
<feature type="non-terminal residue" evidence="4">
    <location>
        <position position="1"/>
    </location>
</feature>
<dbReference type="EMBL" id="RWGY01000005">
    <property type="protein sequence ID" value="TVU43154.1"/>
    <property type="molecule type" value="Genomic_DNA"/>
</dbReference>
<feature type="region of interest" description="Disordered" evidence="2">
    <location>
        <begin position="137"/>
        <end position="162"/>
    </location>
</feature>
<organism evidence="4 5">
    <name type="scientific">Eragrostis curvula</name>
    <name type="common">weeping love grass</name>
    <dbReference type="NCBI Taxonomy" id="38414"/>
    <lineage>
        <taxon>Eukaryota</taxon>
        <taxon>Viridiplantae</taxon>
        <taxon>Streptophyta</taxon>
        <taxon>Embryophyta</taxon>
        <taxon>Tracheophyta</taxon>
        <taxon>Spermatophyta</taxon>
        <taxon>Magnoliopsida</taxon>
        <taxon>Liliopsida</taxon>
        <taxon>Poales</taxon>
        <taxon>Poaceae</taxon>
        <taxon>PACMAD clade</taxon>
        <taxon>Chloridoideae</taxon>
        <taxon>Eragrostideae</taxon>
        <taxon>Eragrostidinae</taxon>
        <taxon>Eragrostis</taxon>
    </lineage>
</organism>
<proteinExistence type="inferred from homology"/>
<comment type="similarity">
    <text evidence="1">Belongs to the Tdpoz family.</text>
</comment>
<protein>
    <recommendedName>
        <fullName evidence="3">BPM/SPOP BACK domain-containing protein</fullName>
    </recommendedName>
</protein>
<evidence type="ECO:0000313" key="4">
    <source>
        <dbReference type="EMBL" id="TVU43154.1"/>
    </source>
</evidence>
<dbReference type="Pfam" id="PF24570">
    <property type="entry name" value="BACK_BPM_SPOP"/>
    <property type="match status" value="1"/>
</dbReference>
<evidence type="ECO:0000259" key="3">
    <source>
        <dbReference type="Pfam" id="PF24570"/>
    </source>
</evidence>
<comment type="caution">
    <text evidence="4">The sequence shown here is derived from an EMBL/GenBank/DDBJ whole genome shotgun (WGS) entry which is preliminary data.</text>
</comment>
<sequence>MLMARTMKSRVFLPGRSYELDPMIQEGELNIGGRVSKATDTIFVVKTASWDESGQGKNDCTDPMMEEAELALATLCSPHGKEVHREELTTDSTLPNSVNENVSEEICGDSVAEIANEEEASGRAEQFMAQITAKVPPPMLATPTKQPVARMDGEEQTKLRRSGRIAARKIRTGNKYSEELAQEVLSKRLGSLSPKGKMTEEIRNLFIKMFGTPLTSEMMEAMEDLLKAMSIDTDMKSKGGKKGVAKMAKCNKRVLDRHMSLKNNLVTLCFWPWSQRLSKHGCPKLKARCMEFIVANPTDLRAVVVTDGYKHLIAICPSVLSDLLLASVQRGRVS</sequence>
<evidence type="ECO:0000313" key="5">
    <source>
        <dbReference type="Proteomes" id="UP000324897"/>
    </source>
</evidence>
<gene>
    <name evidence="4" type="ORF">EJB05_09597</name>
</gene>
<reference evidence="4 5" key="1">
    <citation type="journal article" date="2019" name="Sci. Rep.">
        <title>A high-quality genome of Eragrostis curvula grass provides insights into Poaceae evolution and supports new strategies to enhance forage quality.</title>
        <authorList>
            <person name="Carballo J."/>
            <person name="Santos B.A.C.M."/>
            <person name="Zappacosta D."/>
            <person name="Garbus I."/>
            <person name="Selva J.P."/>
            <person name="Gallo C.A."/>
            <person name="Diaz A."/>
            <person name="Albertini E."/>
            <person name="Caccamo M."/>
            <person name="Echenique V."/>
        </authorList>
    </citation>
    <scope>NUCLEOTIDE SEQUENCE [LARGE SCALE GENOMIC DNA]</scope>
    <source>
        <strain evidence="5">cv. Victoria</strain>
        <tissue evidence="4">Leaf</tissue>
    </source>
</reference>
<dbReference type="Proteomes" id="UP000324897">
    <property type="component" value="Unassembled WGS sequence"/>
</dbReference>